<dbReference type="Proteomes" id="UP000198531">
    <property type="component" value="Unassembled WGS sequence"/>
</dbReference>
<keyword evidence="1" id="KW-0812">Transmembrane</keyword>
<dbReference type="EMBL" id="FOYT01000001">
    <property type="protein sequence ID" value="SFR46234.1"/>
    <property type="molecule type" value="Genomic_DNA"/>
</dbReference>
<organism evidence="2 3">
    <name type="scientific">Halogeometricum rufum</name>
    <dbReference type="NCBI Taxonomy" id="553469"/>
    <lineage>
        <taxon>Archaea</taxon>
        <taxon>Methanobacteriati</taxon>
        <taxon>Methanobacteriota</taxon>
        <taxon>Stenosarchaea group</taxon>
        <taxon>Halobacteria</taxon>
        <taxon>Halobacteriales</taxon>
        <taxon>Haloferacaceae</taxon>
        <taxon>Halogeometricum</taxon>
    </lineage>
</organism>
<dbReference type="STRING" id="553469.SAMN04487947_1713"/>
<dbReference type="RefSeq" id="WP_177232561.1">
    <property type="nucleotide sequence ID" value="NZ_FOYT01000001.1"/>
</dbReference>
<protein>
    <submittedName>
        <fullName evidence="2">Uncharacterized protein</fullName>
    </submittedName>
</protein>
<gene>
    <name evidence="2" type="ORF">SAMN04487947_1713</name>
</gene>
<accession>A0A1I6GVG0</accession>
<proteinExistence type="predicted"/>
<evidence type="ECO:0000256" key="1">
    <source>
        <dbReference type="SAM" id="Phobius"/>
    </source>
</evidence>
<evidence type="ECO:0000313" key="3">
    <source>
        <dbReference type="Proteomes" id="UP000198531"/>
    </source>
</evidence>
<reference evidence="3" key="1">
    <citation type="submission" date="2016-10" db="EMBL/GenBank/DDBJ databases">
        <authorList>
            <person name="Varghese N."/>
            <person name="Submissions S."/>
        </authorList>
    </citation>
    <scope>NUCLEOTIDE SEQUENCE [LARGE SCALE GENOMIC DNA]</scope>
    <source>
        <strain evidence="3">CGMCC 1.7736</strain>
    </source>
</reference>
<keyword evidence="1" id="KW-0472">Membrane</keyword>
<keyword evidence="3" id="KW-1185">Reference proteome</keyword>
<evidence type="ECO:0000313" key="2">
    <source>
        <dbReference type="EMBL" id="SFR46234.1"/>
    </source>
</evidence>
<name>A0A1I6GVG0_9EURY</name>
<sequence>MRTKLALGVGVVVAVAGVASTLTTGGGLAEAVMWSLVAAIPAAIVALGAIPTGYAGDD</sequence>
<keyword evidence="1" id="KW-1133">Transmembrane helix</keyword>
<dbReference type="AlphaFoldDB" id="A0A1I6GVG0"/>
<feature type="transmembrane region" description="Helical" evidence="1">
    <location>
        <begin position="31"/>
        <end position="50"/>
    </location>
</feature>